<evidence type="ECO:0000256" key="13">
    <source>
        <dbReference type="HAMAP-Rule" id="MF_00102"/>
    </source>
</evidence>
<comment type="catalytic activity">
    <reaction evidence="11 13">
        <text>(S)-2,3,4,5-tetrahydrodipicolinate + NADP(+) + H2O = (2S,4S)-4-hydroxy-2,3,4,5-tetrahydrodipicolinate + NADPH + H(+)</text>
        <dbReference type="Rhea" id="RHEA:35331"/>
        <dbReference type="ChEBI" id="CHEBI:15377"/>
        <dbReference type="ChEBI" id="CHEBI:15378"/>
        <dbReference type="ChEBI" id="CHEBI:16845"/>
        <dbReference type="ChEBI" id="CHEBI:57783"/>
        <dbReference type="ChEBI" id="CHEBI:58349"/>
        <dbReference type="ChEBI" id="CHEBI:67139"/>
        <dbReference type="EC" id="1.17.1.8"/>
    </reaction>
</comment>
<dbReference type="CDD" id="cd02274">
    <property type="entry name" value="DHDPR_N"/>
    <property type="match status" value="1"/>
</dbReference>
<comment type="pathway">
    <text evidence="9 13">Amino-acid biosynthesis; L-lysine biosynthesis via DAP pathway; (S)-tetrahydrodipicolinate from L-aspartate: step 4/4.</text>
</comment>
<keyword evidence="3 13" id="KW-0028">Amino-acid biosynthesis</keyword>
<keyword evidence="17" id="KW-1185">Reference proteome</keyword>
<evidence type="ECO:0000256" key="10">
    <source>
        <dbReference type="ARBA" id="ARBA00038983"/>
    </source>
</evidence>
<dbReference type="EC" id="1.17.1.8" evidence="10 13"/>
<dbReference type="EMBL" id="CP022355">
    <property type="protein sequence ID" value="ASK78366.1"/>
    <property type="molecule type" value="Genomic_DNA"/>
</dbReference>
<organism evidence="16 17">
    <name type="scientific">Paraphotobacterium marinum</name>
    <dbReference type="NCBI Taxonomy" id="1755811"/>
    <lineage>
        <taxon>Bacteria</taxon>
        <taxon>Pseudomonadati</taxon>
        <taxon>Pseudomonadota</taxon>
        <taxon>Gammaproteobacteria</taxon>
        <taxon>Vibrionales</taxon>
        <taxon>Vibrionaceae</taxon>
        <taxon>Paraphotobacterium</taxon>
    </lineage>
</organism>
<evidence type="ECO:0000256" key="3">
    <source>
        <dbReference type="ARBA" id="ARBA00022605"/>
    </source>
</evidence>
<reference evidence="16 17" key="1">
    <citation type="journal article" date="2016" name="Int. J. Syst. Evol. Microbiol.">
        <title>Paraphotobacterium marinum gen. nov., sp. nov., a member of the family Vibrionaceae, isolated from surface seawater.</title>
        <authorList>
            <person name="Huang Z."/>
            <person name="Dong C."/>
            <person name="Shao Z."/>
        </authorList>
    </citation>
    <scope>NUCLEOTIDE SEQUENCE [LARGE SCALE GENOMIC DNA]</scope>
    <source>
        <strain evidence="16 17">NSCS20N07D</strain>
    </source>
</reference>
<dbReference type="InterPro" id="IPR000846">
    <property type="entry name" value="DapB_N"/>
</dbReference>
<comment type="similarity">
    <text evidence="1 13">Belongs to the DapB family.</text>
</comment>
<evidence type="ECO:0000256" key="7">
    <source>
        <dbReference type="ARBA" id="ARBA00023027"/>
    </source>
</evidence>
<feature type="binding site" evidence="13">
    <location>
        <position position="37"/>
    </location>
    <ligand>
        <name>NADP(+)</name>
        <dbReference type="ChEBI" id="CHEBI:58349"/>
    </ligand>
</feature>
<dbReference type="GO" id="GO:0008839">
    <property type="term" value="F:4-hydroxy-tetrahydrodipicolinate reductase"/>
    <property type="evidence" value="ECO:0007669"/>
    <property type="project" value="UniProtKB-UniRule"/>
</dbReference>
<keyword evidence="6 13" id="KW-0560">Oxidoreductase</keyword>
<evidence type="ECO:0000256" key="12">
    <source>
        <dbReference type="ARBA" id="ARBA00049396"/>
    </source>
</evidence>
<dbReference type="KEGG" id="pmai:CF386_04760"/>
<dbReference type="GO" id="GO:0019877">
    <property type="term" value="P:diaminopimelate biosynthetic process"/>
    <property type="evidence" value="ECO:0007669"/>
    <property type="project" value="UniProtKB-UniRule"/>
</dbReference>
<keyword evidence="7 13" id="KW-0520">NAD</keyword>
<dbReference type="InterPro" id="IPR036291">
    <property type="entry name" value="NAD(P)-bd_dom_sf"/>
</dbReference>
<keyword evidence="2 13" id="KW-0963">Cytoplasm</keyword>
<gene>
    <name evidence="13" type="primary">dapB</name>
    <name evidence="16" type="ORF">CF386_04760</name>
</gene>
<evidence type="ECO:0000256" key="6">
    <source>
        <dbReference type="ARBA" id="ARBA00023002"/>
    </source>
</evidence>
<dbReference type="PANTHER" id="PTHR20836">
    <property type="entry name" value="DIHYDRODIPICOLINATE REDUCTASE"/>
    <property type="match status" value="1"/>
</dbReference>
<comment type="subcellular location">
    <subcellularLocation>
        <location evidence="13">Cytoplasm</location>
    </subcellularLocation>
</comment>
<dbReference type="GO" id="GO:0051287">
    <property type="term" value="F:NAD binding"/>
    <property type="evidence" value="ECO:0007669"/>
    <property type="project" value="UniProtKB-UniRule"/>
</dbReference>
<comment type="function">
    <text evidence="13">Catalyzes the conversion of 4-hydroxy-tetrahydrodipicolinate (HTPA) to tetrahydrodipicolinate.</text>
</comment>
<feature type="active site" description="Proton donor/acceptor" evidence="13">
    <location>
        <position position="155"/>
    </location>
</feature>
<dbReference type="PANTHER" id="PTHR20836:SF0">
    <property type="entry name" value="4-HYDROXY-TETRAHYDRODIPICOLINATE REDUCTASE 1, CHLOROPLASTIC-RELATED"/>
    <property type="match status" value="1"/>
</dbReference>
<comment type="subunit">
    <text evidence="13">Homotetramer.</text>
</comment>
<evidence type="ECO:0000259" key="14">
    <source>
        <dbReference type="Pfam" id="PF01113"/>
    </source>
</evidence>
<feature type="binding site" evidence="13">
    <location>
        <begin position="165"/>
        <end position="166"/>
    </location>
    <ligand>
        <name>(S)-2,3,4,5-tetrahydrodipicolinate</name>
        <dbReference type="ChEBI" id="CHEBI:16845"/>
    </ligand>
</feature>
<evidence type="ECO:0000256" key="1">
    <source>
        <dbReference type="ARBA" id="ARBA00006642"/>
    </source>
</evidence>
<dbReference type="NCBIfam" id="TIGR00036">
    <property type="entry name" value="dapB"/>
    <property type="match status" value="1"/>
</dbReference>
<feature type="binding site" evidence="13">
    <location>
        <begin position="122"/>
        <end position="125"/>
    </location>
    <ligand>
        <name>NAD(+)</name>
        <dbReference type="ChEBI" id="CHEBI:57540"/>
    </ligand>
</feature>
<dbReference type="UniPathway" id="UPA00034">
    <property type="reaction ID" value="UER00018"/>
</dbReference>
<comment type="caution">
    <text evidence="13">Was originally thought to be a dihydrodipicolinate reductase (DHDPR), catalyzing the conversion of dihydrodipicolinate to tetrahydrodipicolinate. However, it was shown in E.coli that the substrate of the enzymatic reaction is not dihydrodipicolinate (DHDP) but in fact (2S,4S)-4-hydroxy-2,3,4,5-tetrahydrodipicolinic acid (HTPA), the product released by the DapA-catalyzed reaction.</text>
</comment>
<keyword evidence="5 13" id="KW-0220">Diaminopimelate biosynthesis</keyword>
<dbReference type="OrthoDB" id="9790352at2"/>
<feature type="binding site" evidence="13">
    <location>
        <position position="36"/>
    </location>
    <ligand>
        <name>NAD(+)</name>
        <dbReference type="ChEBI" id="CHEBI:57540"/>
    </ligand>
</feature>
<dbReference type="Gene3D" id="3.40.50.720">
    <property type="entry name" value="NAD(P)-binding Rossmann-like Domain"/>
    <property type="match status" value="1"/>
</dbReference>
<evidence type="ECO:0000256" key="5">
    <source>
        <dbReference type="ARBA" id="ARBA00022915"/>
    </source>
</evidence>
<accession>A0A220VDR5</accession>
<dbReference type="PIRSF" id="PIRSF000161">
    <property type="entry name" value="DHPR"/>
    <property type="match status" value="1"/>
</dbReference>
<dbReference type="InterPro" id="IPR023940">
    <property type="entry name" value="DHDPR_bac"/>
</dbReference>
<dbReference type="InterPro" id="IPR022664">
    <property type="entry name" value="DapB_N_CS"/>
</dbReference>
<feature type="domain" description="Dihydrodipicolinate reductase C-terminal" evidence="15">
    <location>
        <begin position="128"/>
        <end position="265"/>
    </location>
</feature>
<feature type="binding site" evidence="13">
    <location>
        <position position="156"/>
    </location>
    <ligand>
        <name>(S)-2,3,4,5-tetrahydrodipicolinate</name>
        <dbReference type="ChEBI" id="CHEBI:16845"/>
    </ligand>
</feature>
<keyword evidence="4 13" id="KW-0521">NADP</keyword>
<feature type="binding site" evidence="13">
    <location>
        <begin position="98"/>
        <end position="100"/>
    </location>
    <ligand>
        <name>NAD(+)</name>
        <dbReference type="ChEBI" id="CHEBI:57540"/>
    </ligand>
</feature>
<dbReference type="SUPFAM" id="SSF55347">
    <property type="entry name" value="Glyceraldehyde-3-phosphate dehydrogenase-like, C-terminal domain"/>
    <property type="match status" value="1"/>
</dbReference>
<dbReference type="Pfam" id="PF05173">
    <property type="entry name" value="DapB_C"/>
    <property type="match status" value="1"/>
</dbReference>
<evidence type="ECO:0000256" key="9">
    <source>
        <dbReference type="ARBA" id="ARBA00037922"/>
    </source>
</evidence>
<dbReference type="Pfam" id="PF01113">
    <property type="entry name" value="DapB_N"/>
    <property type="match status" value="1"/>
</dbReference>
<evidence type="ECO:0000313" key="17">
    <source>
        <dbReference type="Proteomes" id="UP000242175"/>
    </source>
</evidence>
<evidence type="ECO:0000259" key="15">
    <source>
        <dbReference type="Pfam" id="PF05173"/>
    </source>
</evidence>
<sequence length="269" mass="29672">MIKVIVSGVTGRMGKSILDNIEVFKDIKLVGAITHEKSKYLNKSTDELSNNLKSNILVTSNIEDCIVNSDLIIDFSTPRNSLKNIELCCKYNKRIVIGTTGFKENELENIHNFSKSIPILLAPNFSIGVNVMLRLVQLATQVLGNKTDIEIIEAHHSKKVDAPSGTAIRIGEVIAEELNCDLSQLARYSREGLIGERKYGEIGFSTIRAGGIIGDHSTIFADEDEVIEINHKALNRSIFAKGALKAAQWLIKSKPNGLFDMHDVIGLNK</sequence>
<dbReference type="Proteomes" id="UP000242175">
    <property type="component" value="Chromosome large"/>
</dbReference>
<dbReference type="RefSeq" id="WP_089073274.1">
    <property type="nucleotide sequence ID" value="NZ_CBCSAM010000001.1"/>
</dbReference>
<keyword evidence="8 13" id="KW-0457">Lysine biosynthesis</keyword>
<evidence type="ECO:0000256" key="2">
    <source>
        <dbReference type="ARBA" id="ARBA00022490"/>
    </source>
</evidence>
<evidence type="ECO:0000313" key="16">
    <source>
        <dbReference type="EMBL" id="ASK78366.1"/>
    </source>
</evidence>
<dbReference type="FunFam" id="3.30.360.10:FF:000004">
    <property type="entry name" value="4-hydroxy-tetrahydrodipicolinate reductase"/>
    <property type="match status" value="1"/>
</dbReference>
<evidence type="ECO:0000256" key="11">
    <source>
        <dbReference type="ARBA" id="ARBA00049080"/>
    </source>
</evidence>
<dbReference type="HAMAP" id="MF_00102">
    <property type="entry name" value="DapB"/>
    <property type="match status" value="1"/>
</dbReference>
<feature type="active site" description="Proton donor" evidence="13">
    <location>
        <position position="159"/>
    </location>
</feature>
<protein>
    <recommendedName>
        <fullName evidence="10 13">4-hydroxy-tetrahydrodipicolinate reductase</fullName>
        <shortName evidence="13">HTPA reductase</shortName>
        <ecNumber evidence="10 13">1.17.1.8</ecNumber>
    </recommendedName>
</protein>
<dbReference type="PROSITE" id="PS01298">
    <property type="entry name" value="DAPB"/>
    <property type="match status" value="1"/>
</dbReference>
<dbReference type="SUPFAM" id="SSF51735">
    <property type="entry name" value="NAD(P)-binding Rossmann-fold domains"/>
    <property type="match status" value="1"/>
</dbReference>
<feature type="binding site" evidence="13">
    <location>
        <begin position="8"/>
        <end position="13"/>
    </location>
    <ligand>
        <name>NAD(+)</name>
        <dbReference type="ChEBI" id="CHEBI:57540"/>
    </ligand>
</feature>
<proteinExistence type="inferred from homology"/>
<dbReference type="Gene3D" id="3.30.360.10">
    <property type="entry name" value="Dihydrodipicolinate Reductase, domain 2"/>
    <property type="match status" value="1"/>
</dbReference>
<dbReference type="InterPro" id="IPR022663">
    <property type="entry name" value="DapB_C"/>
</dbReference>
<dbReference type="AlphaFoldDB" id="A0A220VDR5"/>
<name>A0A220VDR5_9GAMM</name>
<dbReference type="GO" id="GO:0050661">
    <property type="term" value="F:NADP binding"/>
    <property type="evidence" value="ECO:0007669"/>
    <property type="project" value="UniProtKB-UniRule"/>
</dbReference>
<feature type="domain" description="Dihydrodipicolinate reductase N-terminal" evidence="14">
    <location>
        <begin position="2"/>
        <end position="125"/>
    </location>
</feature>
<evidence type="ECO:0000256" key="8">
    <source>
        <dbReference type="ARBA" id="ARBA00023154"/>
    </source>
</evidence>
<evidence type="ECO:0000256" key="4">
    <source>
        <dbReference type="ARBA" id="ARBA00022857"/>
    </source>
</evidence>
<dbReference type="GO" id="GO:0009089">
    <property type="term" value="P:lysine biosynthetic process via diaminopimelate"/>
    <property type="evidence" value="ECO:0007669"/>
    <property type="project" value="UniProtKB-UniRule"/>
</dbReference>
<dbReference type="GO" id="GO:0005829">
    <property type="term" value="C:cytosol"/>
    <property type="evidence" value="ECO:0007669"/>
    <property type="project" value="TreeGrafter"/>
</dbReference>
<dbReference type="GO" id="GO:0016726">
    <property type="term" value="F:oxidoreductase activity, acting on CH or CH2 groups, NAD or NADP as acceptor"/>
    <property type="evidence" value="ECO:0007669"/>
    <property type="project" value="UniProtKB-UniRule"/>
</dbReference>
<comment type="catalytic activity">
    <reaction evidence="12 13">
        <text>(S)-2,3,4,5-tetrahydrodipicolinate + NAD(+) + H2O = (2S,4S)-4-hydroxy-2,3,4,5-tetrahydrodipicolinate + NADH + H(+)</text>
        <dbReference type="Rhea" id="RHEA:35323"/>
        <dbReference type="ChEBI" id="CHEBI:15377"/>
        <dbReference type="ChEBI" id="CHEBI:15378"/>
        <dbReference type="ChEBI" id="CHEBI:16845"/>
        <dbReference type="ChEBI" id="CHEBI:57540"/>
        <dbReference type="ChEBI" id="CHEBI:57945"/>
        <dbReference type="ChEBI" id="CHEBI:67139"/>
        <dbReference type="EC" id="1.17.1.8"/>
    </reaction>
</comment>